<dbReference type="EMBL" id="VBOU01000045">
    <property type="protein sequence ID" value="TMQ55020.1"/>
    <property type="molecule type" value="Genomic_DNA"/>
</dbReference>
<proteinExistence type="predicted"/>
<reference evidence="1 2" key="1">
    <citation type="journal article" date="2019" name="Nat. Microbiol.">
        <title>Mediterranean grassland soil C-N compound turnover is dependent on rainfall and depth, and is mediated by genomically divergent microorganisms.</title>
        <authorList>
            <person name="Diamond S."/>
            <person name="Andeer P.F."/>
            <person name="Li Z."/>
            <person name="Crits-Christoph A."/>
            <person name="Burstein D."/>
            <person name="Anantharaman K."/>
            <person name="Lane K.R."/>
            <person name="Thomas B.C."/>
            <person name="Pan C."/>
            <person name="Northen T.R."/>
            <person name="Banfield J.F."/>
        </authorList>
    </citation>
    <scope>NUCLEOTIDE SEQUENCE [LARGE SCALE GENOMIC DNA]</scope>
    <source>
        <strain evidence="1">WS_4</strain>
    </source>
</reference>
<evidence type="ECO:0000313" key="1">
    <source>
        <dbReference type="EMBL" id="TMQ55020.1"/>
    </source>
</evidence>
<comment type="caution">
    <text evidence="1">The sequence shown here is derived from an EMBL/GenBank/DDBJ whole genome shotgun (WGS) entry which is preliminary data.</text>
</comment>
<protein>
    <submittedName>
        <fullName evidence="1">Uncharacterized protein</fullName>
    </submittedName>
</protein>
<organism evidence="1 2">
    <name type="scientific">Eiseniibacteriota bacterium</name>
    <dbReference type="NCBI Taxonomy" id="2212470"/>
    <lineage>
        <taxon>Bacteria</taxon>
        <taxon>Candidatus Eiseniibacteriota</taxon>
    </lineage>
</organism>
<gene>
    <name evidence="1" type="ORF">E6K74_04405</name>
</gene>
<sequence length="110" mass="12504">MTTASKFWGRVQEDVRTVSERARREAERAVRTGVLRVDLVSLRRGRNRANADLGARLLALWSEEKLGDLTQDPEALRLKALVQSIEEVMTAKEEELRAIRSRGSDEARTQ</sequence>
<name>A0A538SUF7_UNCEI</name>
<evidence type="ECO:0000313" key="2">
    <source>
        <dbReference type="Proteomes" id="UP000319829"/>
    </source>
</evidence>
<dbReference type="AlphaFoldDB" id="A0A538SUF7"/>
<dbReference type="Proteomes" id="UP000319829">
    <property type="component" value="Unassembled WGS sequence"/>
</dbReference>
<accession>A0A538SUF7</accession>